<protein>
    <submittedName>
        <fullName evidence="1">Uncharacterized protein</fullName>
    </submittedName>
</protein>
<dbReference type="EMBL" id="BKCM01000009">
    <property type="protein sequence ID" value="GER01347.1"/>
    <property type="molecule type" value="Genomic_DNA"/>
</dbReference>
<evidence type="ECO:0000313" key="3">
    <source>
        <dbReference type="Proteomes" id="UP000322084"/>
    </source>
</evidence>
<evidence type="ECO:0000313" key="1">
    <source>
        <dbReference type="EMBL" id="GEQ98813.1"/>
    </source>
</evidence>
<name>A0A5A7MU23_9PROT</name>
<sequence>MSKNDFKLLSIRAGHHARRLIRKEGGLEPARIKLMVGASGGPKWLALARLDRAILRHWIVGRTQPWTFWRLLSALGGLLVMRSRIL</sequence>
<evidence type="ECO:0000313" key="4">
    <source>
        <dbReference type="Proteomes" id="UP000325187"/>
    </source>
</evidence>
<dbReference type="Proteomes" id="UP000322084">
    <property type="component" value="Unassembled WGS sequence"/>
</dbReference>
<keyword evidence="4" id="KW-1185">Reference proteome</keyword>
<comment type="caution">
    <text evidence="1">The sequence shown here is derived from an EMBL/GenBank/DDBJ whole genome shotgun (WGS) entry which is preliminary data.</text>
</comment>
<organism evidence="1 3">
    <name type="scientific">Iodidimonas gelatinilytica</name>
    <dbReference type="NCBI Taxonomy" id="1236966"/>
    <lineage>
        <taxon>Bacteria</taxon>
        <taxon>Pseudomonadati</taxon>
        <taxon>Pseudomonadota</taxon>
        <taxon>Alphaproteobacteria</taxon>
        <taxon>Iodidimonadales</taxon>
        <taxon>Iodidimonadaceae</taxon>
        <taxon>Iodidimonas</taxon>
    </lineage>
</organism>
<reference evidence="3 4" key="1">
    <citation type="submission" date="2019-09" db="EMBL/GenBank/DDBJ databases">
        <title>NBRP : Genome information of microbial organism related human and environment.</title>
        <authorList>
            <person name="Hattori M."/>
            <person name="Oshima K."/>
            <person name="Inaba H."/>
            <person name="Suda W."/>
            <person name="Sakamoto M."/>
            <person name="Iino T."/>
            <person name="Kitahara M."/>
            <person name="Oshida Y."/>
            <person name="Iida T."/>
            <person name="Kudo T."/>
            <person name="Itoh T."/>
            <person name="Ohkuma M."/>
        </authorList>
    </citation>
    <scope>NUCLEOTIDE SEQUENCE [LARGE SCALE GENOMIC DNA]</scope>
    <source>
        <strain evidence="1 3">Hi-2</strain>
        <strain evidence="2 4">Mie-1</strain>
    </source>
</reference>
<dbReference type="Proteomes" id="UP000325187">
    <property type="component" value="Unassembled WGS sequence"/>
</dbReference>
<dbReference type="AlphaFoldDB" id="A0A5A7MU23"/>
<accession>A0A5A7MU23</accession>
<gene>
    <name evidence="1" type="ORF">JCM17844_24500</name>
    <name evidence="2" type="ORF">JCM17845_19700</name>
</gene>
<accession>A0A5A7N000</accession>
<dbReference type="EMBL" id="BKCL01000009">
    <property type="protein sequence ID" value="GEQ98813.1"/>
    <property type="molecule type" value="Genomic_DNA"/>
</dbReference>
<proteinExistence type="predicted"/>
<dbReference type="RefSeq" id="WP_150001039.1">
    <property type="nucleotide sequence ID" value="NZ_BKCL01000009.1"/>
</dbReference>
<evidence type="ECO:0000313" key="2">
    <source>
        <dbReference type="EMBL" id="GER01347.1"/>
    </source>
</evidence>